<sequence length="126" mass="13536">MKHHLVAEVVIGGWRAGGGRQSGLAGSLLLGVPDGRGGLAYVGHVGTGFTDVMRADMAARLKPLEQQASPFAGRVPVEDARGGRWVRPALVGEVHFSEWTVDGRLRHPSWRGLRTDVRPADVLPIE</sequence>
<keyword evidence="4" id="KW-1185">Reference proteome</keyword>
<dbReference type="Pfam" id="PF04679">
    <property type="entry name" value="DNA_ligase_A_C"/>
    <property type="match status" value="1"/>
</dbReference>
<dbReference type="EC" id="6.5.1.1" evidence="1"/>
<dbReference type="CDD" id="cd07971">
    <property type="entry name" value="OBF_DNA_ligase_LigD"/>
    <property type="match status" value="1"/>
</dbReference>
<evidence type="ECO:0000256" key="1">
    <source>
        <dbReference type="ARBA" id="ARBA00012727"/>
    </source>
</evidence>
<protein>
    <recommendedName>
        <fullName evidence="1">DNA ligase (ATP)</fullName>
        <ecNumber evidence="1">6.5.1.1</ecNumber>
    </recommendedName>
</protein>
<evidence type="ECO:0000259" key="2">
    <source>
        <dbReference type="Pfam" id="PF04679"/>
    </source>
</evidence>
<accession>A0ABP6E1A8</accession>
<comment type="caution">
    <text evidence="3">The sequence shown here is derived from an EMBL/GenBank/DDBJ whole genome shotgun (WGS) entry which is preliminary data.</text>
</comment>
<evidence type="ECO:0000313" key="3">
    <source>
        <dbReference type="EMBL" id="GAA2657420.1"/>
    </source>
</evidence>
<dbReference type="EMBL" id="BAAATE010000006">
    <property type="protein sequence ID" value="GAA2657420.1"/>
    <property type="molecule type" value="Genomic_DNA"/>
</dbReference>
<dbReference type="InterPro" id="IPR012340">
    <property type="entry name" value="NA-bd_OB-fold"/>
</dbReference>
<evidence type="ECO:0000313" key="4">
    <source>
        <dbReference type="Proteomes" id="UP001501666"/>
    </source>
</evidence>
<dbReference type="Proteomes" id="UP001501666">
    <property type="component" value="Unassembled WGS sequence"/>
</dbReference>
<gene>
    <name evidence="3" type="ORF">GCM10010412_028010</name>
</gene>
<name>A0ABP6E1A8_9ACTN</name>
<dbReference type="RefSeq" id="WP_346146485.1">
    <property type="nucleotide sequence ID" value="NZ_BAAATE010000006.1"/>
</dbReference>
<dbReference type="SUPFAM" id="SSF50249">
    <property type="entry name" value="Nucleic acid-binding proteins"/>
    <property type="match status" value="1"/>
</dbReference>
<dbReference type="InterPro" id="IPR012309">
    <property type="entry name" value="DNA_ligase_ATP-dep_C"/>
</dbReference>
<proteinExistence type="predicted"/>
<feature type="domain" description="DNA ligase ATP-dependent C-terminal" evidence="2">
    <location>
        <begin position="23"/>
        <end position="116"/>
    </location>
</feature>
<organism evidence="3 4">
    <name type="scientific">Nonomuraea recticatena</name>
    <dbReference type="NCBI Taxonomy" id="46178"/>
    <lineage>
        <taxon>Bacteria</taxon>
        <taxon>Bacillati</taxon>
        <taxon>Actinomycetota</taxon>
        <taxon>Actinomycetes</taxon>
        <taxon>Streptosporangiales</taxon>
        <taxon>Streptosporangiaceae</taxon>
        <taxon>Nonomuraea</taxon>
    </lineage>
</organism>
<dbReference type="Gene3D" id="2.40.50.140">
    <property type="entry name" value="Nucleic acid-binding proteins"/>
    <property type="match status" value="1"/>
</dbReference>
<reference evidence="4" key="1">
    <citation type="journal article" date="2019" name="Int. J. Syst. Evol. Microbiol.">
        <title>The Global Catalogue of Microorganisms (GCM) 10K type strain sequencing project: providing services to taxonomists for standard genome sequencing and annotation.</title>
        <authorList>
            <consortium name="The Broad Institute Genomics Platform"/>
            <consortium name="The Broad Institute Genome Sequencing Center for Infectious Disease"/>
            <person name="Wu L."/>
            <person name="Ma J."/>
        </authorList>
    </citation>
    <scope>NUCLEOTIDE SEQUENCE [LARGE SCALE GENOMIC DNA]</scope>
    <source>
        <strain evidence="4">JCM 6835</strain>
    </source>
</reference>